<accession>A0A382N9V2</accession>
<dbReference type="AlphaFoldDB" id="A0A382N9V2"/>
<feature type="transmembrane region" description="Helical" evidence="2">
    <location>
        <begin position="170"/>
        <end position="187"/>
    </location>
</feature>
<keyword evidence="2" id="KW-0812">Transmembrane</keyword>
<evidence type="ECO:0000256" key="1">
    <source>
        <dbReference type="SAM" id="MobiDB-lite"/>
    </source>
</evidence>
<name>A0A382N9V2_9ZZZZ</name>
<feature type="non-terminal residue" evidence="3">
    <location>
        <position position="364"/>
    </location>
</feature>
<evidence type="ECO:0000313" key="3">
    <source>
        <dbReference type="EMBL" id="SVC57007.1"/>
    </source>
</evidence>
<feature type="transmembrane region" description="Helical" evidence="2">
    <location>
        <begin position="62"/>
        <end position="81"/>
    </location>
</feature>
<feature type="region of interest" description="Disordered" evidence="1">
    <location>
        <begin position="1"/>
        <end position="25"/>
    </location>
</feature>
<organism evidence="3">
    <name type="scientific">marine metagenome</name>
    <dbReference type="NCBI Taxonomy" id="408172"/>
    <lineage>
        <taxon>unclassified sequences</taxon>
        <taxon>metagenomes</taxon>
        <taxon>ecological metagenomes</taxon>
    </lineage>
</organism>
<feature type="transmembrane region" description="Helical" evidence="2">
    <location>
        <begin position="139"/>
        <end position="158"/>
    </location>
</feature>
<evidence type="ECO:0000256" key="2">
    <source>
        <dbReference type="SAM" id="Phobius"/>
    </source>
</evidence>
<sequence>MSETAATDKAPGSVPGPRAAERYDSTERSERALAVSRFILALSALAIIVLDPRQPLFGSRPLYVIVASYALYSAILLYLFSREQLRLQALSERVLFADVGWYTLIIALSEGGTSLFYLFYLFTFCNAAIHWGARMTMRIAFLCAVLYLGSILAVRRVTLGPDIVLQSAHFIRPTYLVLLGYLVGLIGEHELAAKKRLVEVLALQHMASRSTDPMATLVRFVARVGYFYEADYLLVQIRMPDGSRFEWEGVRSDNGRFVIRDLPTTSWLPASSGPLSYRVAHNFGSWGRVVECYASDESGPDRINESDEPAFLARSRMRSLISVPISAPEGHRGRILVSRARSNYSRQDLDFFRTLVAQGAIILD</sequence>
<feature type="transmembrane region" description="Helical" evidence="2">
    <location>
        <begin position="32"/>
        <end position="50"/>
    </location>
</feature>
<keyword evidence="2" id="KW-0472">Membrane</keyword>
<keyword evidence="2" id="KW-1133">Transmembrane helix</keyword>
<protein>
    <recommendedName>
        <fullName evidence="4">GAF domain-containing protein</fullName>
    </recommendedName>
</protein>
<feature type="transmembrane region" description="Helical" evidence="2">
    <location>
        <begin position="101"/>
        <end position="127"/>
    </location>
</feature>
<dbReference type="EMBL" id="UINC01098469">
    <property type="protein sequence ID" value="SVC57007.1"/>
    <property type="molecule type" value="Genomic_DNA"/>
</dbReference>
<reference evidence="3" key="1">
    <citation type="submission" date="2018-05" db="EMBL/GenBank/DDBJ databases">
        <authorList>
            <person name="Lanie J.A."/>
            <person name="Ng W.-L."/>
            <person name="Kazmierczak K.M."/>
            <person name="Andrzejewski T.M."/>
            <person name="Davidsen T.M."/>
            <person name="Wayne K.J."/>
            <person name="Tettelin H."/>
            <person name="Glass J.I."/>
            <person name="Rusch D."/>
            <person name="Podicherti R."/>
            <person name="Tsui H.-C.T."/>
            <person name="Winkler M.E."/>
        </authorList>
    </citation>
    <scope>NUCLEOTIDE SEQUENCE</scope>
</reference>
<evidence type="ECO:0008006" key="4">
    <source>
        <dbReference type="Google" id="ProtNLM"/>
    </source>
</evidence>
<proteinExistence type="predicted"/>
<gene>
    <name evidence="3" type="ORF">METZ01_LOCUS309861</name>
</gene>